<feature type="compositionally biased region" description="Basic and acidic residues" evidence="1">
    <location>
        <begin position="255"/>
        <end position="275"/>
    </location>
</feature>
<feature type="region of interest" description="Disordered" evidence="1">
    <location>
        <begin position="13"/>
        <end position="43"/>
    </location>
</feature>
<comment type="caution">
    <text evidence="2">The sequence shown here is derived from an EMBL/GenBank/DDBJ whole genome shotgun (WGS) entry which is preliminary data.</text>
</comment>
<protein>
    <submittedName>
        <fullName evidence="2">Uncharacterized protein</fullName>
    </submittedName>
</protein>
<evidence type="ECO:0000313" key="3">
    <source>
        <dbReference type="Proteomes" id="UP001303760"/>
    </source>
</evidence>
<evidence type="ECO:0000256" key="1">
    <source>
        <dbReference type="SAM" id="MobiDB-lite"/>
    </source>
</evidence>
<keyword evidence="3" id="KW-1185">Reference proteome</keyword>
<dbReference type="AlphaFoldDB" id="A0AAN7C0V2"/>
<gene>
    <name evidence="2" type="ORF">C8A03DRAFT_39107</name>
</gene>
<organism evidence="2 3">
    <name type="scientific">Achaetomium macrosporum</name>
    <dbReference type="NCBI Taxonomy" id="79813"/>
    <lineage>
        <taxon>Eukaryota</taxon>
        <taxon>Fungi</taxon>
        <taxon>Dikarya</taxon>
        <taxon>Ascomycota</taxon>
        <taxon>Pezizomycotina</taxon>
        <taxon>Sordariomycetes</taxon>
        <taxon>Sordariomycetidae</taxon>
        <taxon>Sordariales</taxon>
        <taxon>Chaetomiaceae</taxon>
        <taxon>Achaetomium</taxon>
    </lineage>
</organism>
<proteinExistence type="predicted"/>
<feature type="region of interest" description="Disordered" evidence="1">
    <location>
        <begin position="209"/>
        <end position="275"/>
    </location>
</feature>
<accession>A0AAN7C0V2</accession>
<name>A0AAN7C0V2_9PEZI</name>
<feature type="compositionally biased region" description="Acidic residues" evidence="1">
    <location>
        <begin position="238"/>
        <end position="254"/>
    </location>
</feature>
<reference evidence="2" key="2">
    <citation type="submission" date="2023-05" db="EMBL/GenBank/DDBJ databases">
        <authorList>
            <consortium name="Lawrence Berkeley National Laboratory"/>
            <person name="Steindorff A."/>
            <person name="Hensen N."/>
            <person name="Bonometti L."/>
            <person name="Westerberg I."/>
            <person name="Brannstrom I.O."/>
            <person name="Guillou S."/>
            <person name="Cros-Aarteil S."/>
            <person name="Calhoun S."/>
            <person name="Haridas S."/>
            <person name="Kuo A."/>
            <person name="Mondo S."/>
            <person name="Pangilinan J."/>
            <person name="Riley R."/>
            <person name="Labutti K."/>
            <person name="Andreopoulos B."/>
            <person name="Lipzen A."/>
            <person name="Chen C."/>
            <person name="Yanf M."/>
            <person name="Daum C."/>
            <person name="Ng V."/>
            <person name="Clum A."/>
            <person name="Ohm R."/>
            <person name="Martin F."/>
            <person name="Silar P."/>
            <person name="Natvig D."/>
            <person name="Lalanne C."/>
            <person name="Gautier V."/>
            <person name="Ament-Velasquez S.L."/>
            <person name="Kruys A."/>
            <person name="Hutchinson M.I."/>
            <person name="Powell A.J."/>
            <person name="Barry K."/>
            <person name="Miller A.N."/>
            <person name="Grigoriev I.V."/>
            <person name="Debuchy R."/>
            <person name="Gladieux P."/>
            <person name="Thoren M.H."/>
            <person name="Johannesson H."/>
        </authorList>
    </citation>
    <scope>NUCLEOTIDE SEQUENCE</scope>
    <source>
        <strain evidence="2">CBS 532.94</strain>
    </source>
</reference>
<feature type="compositionally biased region" description="Basic and acidic residues" evidence="1">
    <location>
        <begin position="223"/>
        <end position="233"/>
    </location>
</feature>
<dbReference type="Proteomes" id="UP001303760">
    <property type="component" value="Unassembled WGS sequence"/>
</dbReference>
<reference evidence="2" key="1">
    <citation type="journal article" date="2023" name="Mol. Phylogenet. Evol.">
        <title>Genome-scale phylogeny and comparative genomics of the fungal order Sordariales.</title>
        <authorList>
            <person name="Hensen N."/>
            <person name="Bonometti L."/>
            <person name="Westerberg I."/>
            <person name="Brannstrom I.O."/>
            <person name="Guillou S."/>
            <person name="Cros-Aarteil S."/>
            <person name="Calhoun S."/>
            <person name="Haridas S."/>
            <person name="Kuo A."/>
            <person name="Mondo S."/>
            <person name="Pangilinan J."/>
            <person name="Riley R."/>
            <person name="LaButti K."/>
            <person name="Andreopoulos B."/>
            <person name="Lipzen A."/>
            <person name="Chen C."/>
            <person name="Yan M."/>
            <person name="Daum C."/>
            <person name="Ng V."/>
            <person name="Clum A."/>
            <person name="Steindorff A."/>
            <person name="Ohm R.A."/>
            <person name="Martin F."/>
            <person name="Silar P."/>
            <person name="Natvig D.O."/>
            <person name="Lalanne C."/>
            <person name="Gautier V."/>
            <person name="Ament-Velasquez S.L."/>
            <person name="Kruys A."/>
            <person name="Hutchinson M.I."/>
            <person name="Powell A.J."/>
            <person name="Barry K."/>
            <person name="Miller A.N."/>
            <person name="Grigoriev I.V."/>
            <person name="Debuchy R."/>
            <person name="Gladieux P."/>
            <person name="Hiltunen Thoren M."/>
            <person name="Johannesson H."/>
        </authorList>
    </citation>
    <scope>NUCLEOTIDE SEQUENCE</scope>
    <source>
        <strain evidence="2">CBS 532.94</strain>
    </source>
</reference>
<dbReference type="EMBL" id="MU860630">
    <property type="protein sequence ID" value="KAK4233204.1"/>
    <property type="molecule type" value="Genomic_DNA"/>
</dbReference>
<sequence>MLTLVAEQATIGRRVASSAASASPALAEPRPAASSAPSDAVVPRRPTPRIRVVGRWTDYLAAAAARRAEAAVAAVPVLPAGPAAPAASEMPVGFLSAREQRILLHSILTIPDFPQGAGLDCVAAGERLGLNSRSVQNAWSGIKKKFAAFDEEDRQKRRRQAPDGDDEDEQEDEAAAAAARAGKRPRLAKPAANASGLLTIWDPARLLGAWTGNEPGRRVRLHAPREEVEKEEYNAGGDGEEEEEEQDDEQEEEEEVKKDEKQPATRIKIVDKSGE</sequence>
<feature type="compositionally biased region" description="Acidic residues" evidence="1">
    <location>
        <begin position="163"/>
        <end position="174"/>
    </location>
</feature>
<evidence type="ECO:0000313" key="2">
    <source>
        <dbReference type="EMBL" id="KAK4233204.1"/>
    </source>
</evidence>
<feature type="region of interest" description="Disordered" evidence="1">
    <location>
        <begin position="150"/>
        <end position="190"/>
    </location>
</feature>